<dbReference type="InterPro" id="IPR000086">
    <property type="entry name" value="NUDIX_hydrolase_dom"/>
</dbReference>
<protein>
    <recommendedName>
        <fullName evidence="11">8-oxo-dGTP diphosphatase</fullName>
        <ecNumber evidence="11">3.6.1.55</ecNumber>
    </recommendedName>
</protein>
<dbReference type="GO" id="GO:0044715">
    <property type="term" value="F:8-oxo-dGDP phosphatase activity"/>
    <property type="evidence" value="ECO:0007669"/>
    <property type="project" value="TreeGrafter"/>
</dbReference>
<evidence type="ECO:0000313" key="15">
    <source>
        <dbReference type="Proteomes" id="UP000316181"/>
    </source>
</evidence>
<evidence type="ECO:0000256" key="12">
    <source>
        <dbReference type="RuleBase" id="RU003476"/>
    </source>
</evidence>
<sequence>MNTRRLVVAAAIVDDLDRPSRLLGAERSKPAAIAGRWEFPGGKAEPGETPAQALHRELREELGVAVELGTEIIGPDREPGGHIGWHITDRHVMRVWFARITDGAPRPLVEHTRLRWLPLAHLWTVPWLDGDIPIVRRIEDAFEDAAGVQPLPGDHAAR</sequence>
<evidence type="ECO:0000256" key="5">
    <source>
        <dbReference type="ARBA" id="ARBA00022723"/>
    </source>
</evidence>
<dbReference type="InterPro" id="IPR020084">
    <property type="entry name" value="NUDIX_hydrolase_CS"/>
</dbReference>
<gene>
    <name evidence="14" type="ORF">FB389_1254</name>
</gene>
<comment type="catalytic activity">
    <reaction evidence="10">
        <text>8-oxo-dGTP + H2O = 8-oxo-dGMP + diphosphate + H(+)</text>
        <dbReference type="Rhea" id="RHEA:31575"/>
        <dbReference type="ChEBI" id="CHEBI:15377"/>
        <dbReference type="ChEBI" id="CHEBI:15378"/>
        <dbReference type="ChEBI" id="CHEBI:33019"/>
        <dbReference type="ChEBI" id="CHEBI:63224"/>
        <dbReference type="ChEBI" id="CHEBI:77896"/>
        <dbReference type="EC" id="3.6.1.55"/>
    </reaction>
</comment>
<dbReference type="GO" id="GO:0008413">
    <property type="term" value="F:8-oxo-7,8-dihydroguanosine triphosphate pyrophosphatase activity"/>
    <property type="evidence" value="ECO:0007669"/>
    <property type="project" value="TreeGrafter"/>
</dbReference>
<dbReference type="GO" id="GO:0035539">
    <property type="term" value="F:8-oxo-7,8-dihydrodeoxyguanosine triphosphate pyrophosphatase activity"/>
    <property type="evidence" value="ECO:0007669"/>
    <property type="project" value="UniProtKB-EC"/>
</dbReference>
<keyword evidence="5" id="KW-0479">Metal-binding</keyword>
<evidence type="ECO:0000256" key="10">
    <source>
        <dbReference type="ARBA" id="ARBA00035861"/>
    </source>
</evidence>
<dbReference type="GO" id="GO:0046872">
    <property type="term" value="F:metal ion binding"/>
    <property type="evidence" value="ECO:0007669"/>
    <property type="project" value="UniProtKB-KW"/>
</dbReference>
<keyword evidence="15" id="KW-1185">Reference proteome</keyword>
<dbReference type="Gene3D" id="3.90.79.10">
    <property type="entry name" value="Nucleoside Triphosphate Pyrophosphohydrolase"/>
    <property type="match status" value="1"/>
</dbReference>
<dbReference type="PANTHER" id="PTHR47707">
    <property type="entry name" value="8-OXO-DGTP DIPHOSPHATASE"/>
    <property type="match status" value="1"/>
</dbReference>
<reference evidence="14 15" key="1">
    <citation type="submission" date="2019-06" db="EMBL/GenBank/DDBJ databases">
        <title>Sequencing the genomes of 1000 actinobacteria strains.</title>
        <authorList>
            <person name="Klenk H.-P."/>
        </authorList>
    </citation>
    <scope>NUCLEOTIDE SEQUENCE [LARGE SCALE GENOMIC DNA]</scope>
    <source>
        <strain evidence="14 15">DSM 10596</strain>
    </source>
</reference>
<evidence type="ECO:0000256" key="4">
    <source>
        <dbReference type="ARBA" id="ARBA00022705"/>
    </source>
</evidence>
<dbReference type="InterPro" id="IPR047127">
    <property type="entry name" value="MutT-like"/>
</dbReference>
<dbReference type="OrthoDB" id="9804442at2"/>
<comment type="similarity">
    <text evidence="2 12">Belongs to the Nudix hydrolase family.</text>
</comment>
<dbReference type="PANTHER" id="PTHR47707:SF1">
    <property type="entry name" value="NUDIX HYDROLASE FAMILY PROTEIN"/>
    <property type="match status" value="1"/>
</dbReference>
<evidence type="ECO:0000259" key="13">
    <source>
        <dbReference type="PROSITE" id="PS51462"/>
    </source>
</evidence>
<dbReference type="EC" id="3.6.1.55" evidence="11"/>
<evidence type="ECO:0000256" key="3">
    <source>
        <dbReference type="ARBA" id="ARBA00022457"/>
    </source>
</evidence>
<dbReference type="RefSeq" id="WP_142111936.1">
    <property type="nucleotide sequence ID" value="NZ_BAAATB010000002.1"/>
</dbReference>
<dbReference type="GO" id="GO:0044716">
    <property type="term" value="F:8-oxo-GDP phosphatase activity"/>
    <property type="evidence" value="ECO:0007669"/>
    <property type="project" value="TreeGrafter"/>
</dbReference>
<evidence type="ECO:0000256" key="9">
    <source>
        <dbReference type="ARBA" id="ARBA00023204"/>
    </source>
</evidence>
<evidence type="ECO:0000256" key="1">
    <source>
        <dbReference type="ARBA" id="ARBA00001946"/>
    </source>
</evidence>
<name>A0A542SPM2_9MICO</name>
<dbReference type="SUPFAM" id="SSF55811">
    <property type="entry name" value="Nudix"/>
    <property type="match status" value="1"/>
</dbReference>
<dbReference type="AlphaFoldDB" id="A0A542SPM2"/>
<dbReference type="GO" id="GO:0006281">
    <property type="term" value="P:DNA repair"/>
    <property type="evidence" value="ECO:0007669"/>
    <property type="project" value="UniProtKB-KW"/>
</dbReference>
<dbReference type="Pfam" id="PF00293">
    <property type="entry name" value="NUDIX"/>
    <property type="match status" value="1"/>
</dbReference>
<keyword evidence="7 12" id="KW-0378">Hydrolase</keyword>
<organism evidence="14 15">
    <name type="scientific">Rarobacter incanus</name>
    <dbReference type="NCBI Taxonomy" id="153494"/>
    <lineage>
        <taxon>Bacteria</taxon>
        <taxon>Bacillati</taxon>
        <taxon>Actinomycetota</taxon>
        <taxon>Actinomycetes</taxon>
        <taxon>Micrococcales</taxon>
        <taxon>Rarobacteraceae</taxon>
        <taxon>Rarobacter</taxon>
    </lineage>
</organism>
<evidence type="ECO:0000256" key="2">
    <source>
        <dbReference type="ARBA" id="ARBA00005582"/>
    </source>
</evidence>
<evidence type="ECO:0000256" key="7">
    <source>
        <dbReference type="ARBA" id="ARBA00022801"/>
    </source>
</evidence>
<feature type="domain" description="Nudix hydrolase" evidence="13">
    <location>
        <begin position="3"/>
        <end position="140"/>
    </location>
</feature>
<dbReference type="CDD" id="cd03425">
    <property type="entry name" value="NUDIX_MutT_NudA_like"/>
    <property type="match status" value="1"/>
</dbReference>
<dbReference type="EMBL" id="VFNV01000001">
    <property type="protein sequence ID" value="TQK76571.1"/>
    <property type="molecule type" value="Genomic_DNA"/>
</dbReference>
<dbReference type="PROSITE" id="PS51462">
    <property type="entry name" value="NUDIX"/>
    <property type="match status" value="1"/>
</dbReference>
<keyword evidence="9" id="KW-0234">DNA repair</keyword>
<dbReference type="InterPro" id="IPR020476">
    <property type="entry name" value="Nudix_hydrolase"/>
</dbReference>
<evidence type="ECO:0000256" key="11">
    <source>
        <dbReference type="ARBA" id="ARBA00038905"/>
    </source>
</evidence>
<dbReference type="InterPro" id="IPR015797">
    <property type="entry name" value="NUDIX_hydrolase-like_dom_sf"/>
</dbReference>
<keyword evidence="8" id="KW-0460">Magnesium</keyword>
<dbReference type="GO" id="GO:0006260">
    <property type="term" value="P:DNA replication"/>
    <property type="evidence" value="ECO:0007669"/>
    <property type="project" value="UniProtKB-KW"/>
</dbReference>
<keyword evidence="4" id="KW-0235">DNA replication</keyword>
<evidence type="ECO:0000313" key="14">
    <source>
        <dbReference type="EMBL" id="TQK76571.1"/>
    </source>
</evidence>
<comment type="caution">
    <text evidence="14">The sequence shown here is derived from an EMBL/GenBank/DDBJ whole genome shotgun (WGS) entry which is preliminary data.</text>
</comment>
<accession>A0A542SPM2</accession>
<evidence type="ECO:0000256" key="8">
    <source>
        <dbReference type="ARBA" id="ARBA00022842"/>
    </source>
</evidence>
<evidence type="ECO:0000256" key="6">
    <source>
        <dbReference type="ARBA" id="ARBA00022763"/>
    </source>
</evidence>
<dbReference type="PRINTS" id="PR00502">
    <property type="entry name" value="NUDIXFAMILY"/>
</dbReference>
<comment type="cofactor">
    <cofactor evidence="1">
        <name>Mg(2+)</name>
        <dbReference type="ChEBI" id="CHEBI:18420"/>
    </cofactor>
</comment>
<keyword evidence="6" id="KW-0227">DNA damage</keyword>
<proteinExistence type="inferred from homology"/>
<keyword evidence="3" id="KW-0515">Mutator protein</keyword>
<dbReference type="PROSITE" id="PS00893">
    <property type="entry name" value="NUDIX_BOX"/>
    <property type="match status" value="1"/>
</dbReference>
<dbReference type="Proteomes" id="UP000316181">
    <property type="component" value="Unassembled WGS sequence"/>
</dbReference>